<evidence type="ECO:0000256" key="1">
    <source>
        <dbReference type="ARBA" id="ARBA00001947"/>
    </source>
</evidence>
<evidence type="ECO:0000259" key="13">
    <source>
        <dbReference type="Pfam" id="PF08622"/>
    </source>
</evidence>
<feature type="compositionally biased region" description="Polar residues" evidence="10">
    <location>
        <begin position="1"/>
        <end position="10"/>
    </location>
</feature>
<dbReference type="InterPro" id="IPR051385">
    <property type="entry name" value="Ceramide-binding_SVF1"/>
</dbReference>
<keyword evidence="6" id="KW-0479">Metal-binding</keyword>
<keyword evidence="5" id="KW-0645">Protease</keyword>
<sequence length="875" mass="96412">MFSSFFSTAPPTDPTAPNFHPVSSSFKDDQLFGELSPKDTEMLCQSSGFVTETQVFYTIAADGTSIMCQVIHSAVGVWYPTIQFTCKIHNPKTNETTWKSINVSNYVCPAPAHDKRSSKADQFSITYKAVPGSDYPESYVIRANPTPELQIFLEVARPAAIPGFKIGKGEQGGYSYFGPDPKNAEGYVIHRFWPRYKATGHVVINGKANPVEGPGMFVHAIQGMRPNLVAASWNFAHFQSDNHGGVSAIQMEFKTTDAYGLKGAGSGGIVVNVGSLVMDGKLVAVTAETSGPNVVKADSEVVKSRASHLKPVLDPETGYQKPTELLFEWAGPSLLADKPGTCSASLTVDVGNVENPKGLIEKVDVLAEIPYVIKMAVNYVAGTKPYIYQASTALEIARTAARIVLTFVPIILLKNHKSRRYLKHAELIGKPASEEKKEEVLKRIRQRTIFFHILLAIPVTLFWVTIIASMERTPLTGRWRLIILSPEEEDEIAAQLAGPGWYNSVSEILAQDGPTRLIHPTDWRYVWVRDTLRHLESTLPILMRENELCPEWLASSPQDRPLPPPADYPLRPRPRGIEYLRWFCDKMCDREKSPIPHSQHSIPGPPYSLLVVERPEALNAFSYGFGPDGGGGIVVYSGFLDDILSRIPPDSTVTPPPAPQSWWSQLFGSLFTPKTTPPPPTPSKEQTTELAILLAHELAHLILSHHLETLSSGTVMIPGTLSVIADVLRVLIFPVTMLFGPFVNDAIAQLGKFGSGELVKVGEYCTSMKQEIEADVVSARLLAHAGFDARDAIAFWERRALSMTECAHAEPMEPNYSGDKGEGLARRIMGSGHPVNEVRVEKLKSELVRWETERRAALQRLKNGPQQSHVNLSIA</sequence>
<feature type="transmembrane region" description="Helical" evidence="11">
    <location>
        <begin position="396"/>
        <end position="413"/>
    </location>
</feature>
<comment type="cofactor">
    <cofactor evidence="1">
        <name>Zn(2+)</name>
        <dbReference type="ChEBI" id="CHEBI:29105"/>
    </cofactor>
</comment>
<dbReference type="Proteomes" id="UP001383192">
    <property type="component" value="Unassembled WGS sequence"/>
</dbReference>
<feature type="domain" description="Svf1-like C-terminal" evidence="14">
    <location>
        <begin position="224"/>
        <end position="393"/>
    </location>
</feature>
<keyword evidence="11" id="KW-0472">Membrane</keyword>
<feature type="transmembrane region" description="Helical" evidence="11">
    <location>
        <begin position="449"/>
        <end position="470"/>
    </location>
</feature>
<dbReference type="AlphaFoldDB" id="A0AAW0DIQ1"/>
<comment type="similarity">
    <text evidence="3">Belongs to the SVF1 family.</text>
</comment>
<dbReference type="Pfam" id="PF08622">
    <property type="entry name" value="Svf1"/>
    <property type="match status" value="1"/>
</dbReference>
<evidence type="ECO:0000313" key="16">
    <source>
        <dbReference type="Proteomes" id="UP001383192"/>
    </source>
</evidence>
<evidence type="ECO:0000259" key="12">
    <source>
        <dbReference type="Pfam" id="PF01435"/>
    </source>
</evidence>
<evidence type="ECO:0000256" key="11">
    <source>
        <dbReference type="SAM" id="Phobius"/>
    </source>
</evidence>
<feature type="region of interest" description="Disordered" evidence="10">
    <location>
        <begin position="1"/>
        <end position="21"/>
    </location>
</feature>
<protein>
    <recommendedName>
        <fullName evidence="17">Peptidase M48 domain-containing protein</fullName>
    </recommendedName>
</protein>
<name>A0AAW0DIQ1_9AGAR</name>
<dbReference type="GO" id="GO:0004222">
    <property type="term" value="F:metalloendopeptidase activity"/>
    <property type="evidence" value="ECO:0007669"/>
    <property type="project" value="InterPro"/>
</dbReference>
<feature type="domain" description="Peptidase M48" evidence="12">
    <location>
        <begin position="601"/>
        <end position="845"/>
    </location>
</feature>
<evidence type="ECO:0000256" key="6">
    <source>
        <dbReference type="ARBA" id="ARBA00022723"/>
    </source>
</evidence>
<keyword evidence="4" id="KW-0963">Cytoplasm</keyword>
<dbReference type="EMBL" id="JAYKXP010000014">
    <property type="protein sequence ID" value="KAK7050995.1"/>
    <property type="molecule type" value="Genomic_DNA"/>
</dbReference>
<dbReference type="GO" id="GO:0005737">
    <property type="term" value="C:cytoplasm"/>
    <property type="evidence" value="ECO:0007669"/>
    <property type="project" value="UniProtKB-SubCell"/>
</dbReference>
<evidence type="ECO:0008006" key="17">
    <source>
        <dbReference type="Google" id="ProtNLM"/>
    </source>
</evidence>
<evidence type="ECO:0000256" key="5">
    <source>
        <dbReference type="ARBA" id="ARBA00022670"/>
    </source>
</evidence>
<dbReference type="InterPro" id="IPR013931">
    <property type="entry name" value="Svf1-like_N"/>
</dbReference>
<keyword evidence="9" id="KW-0482">Metalloprotease</keyword>
<feature type="domain" description="Svf1-like N-terminal" evidence="13">
    <location>
        <begin position="51"/>
        <end position="222"/>
    </location>
</feature>
<evidence type="ECO:0000259" key="14">
    <source>
        <dbReference type="Pfam" id="PF17187"/>
    </source>
</evidence>
<dbReference type="PANTHER" id="PTHR47107">
    <property type="entry name" value="SVF1-LIKE PROTEIN YDR222W-RELATED"/>
    <property type="match status" value="1"/>
</dbReference>
<comment type="caution">
    <text evidence="15">The sequence shown here is derived from an EMBL/GenBank/DDBJ whole genome shotgun (WGS) entry which is preliminary data.</text>
</comment>
<evidence type="ECO:0000256" key="3">
    <source>
        <dbReference type="ARBA" id="ARBA00009069"/>
    </source>
</evidence>
<dbReference type="Pfam" id="PF01435">
    <property type="entry name" value="Peptidase_M48"/>
    <property type="match status" value="1"/>
</dbReference>
<dbReference type="InterPro" id="IPR033394">
    <property type="entry name" value="Svf1-like_C"/>
</dbReference>
<keyword evidence="16" id="KW-1185">Reference proteome</keyword>
<reference evidence="15 16" key="1">
    <citation type="submission" date="2024-01" db="EMBL/GenBank/DDBJ databases">
        <title>A draft genome for a cacao thread blight-causing isolate of Paramarasmius palmivorus.</title>
        <authorList>
            <person name="Baruah I.K."/>
            <person name="Bukari Y."/>
            <person name="Amoako-Attah I."/>
            <person name="Meinhardt L.W."/>
            <person name="Bailey B.A."/>
            <person name="Cohen S.P."/>
        </authorList>
    </citation>
    <scope>NUCLEOTIDE SEQUENCE [LARGE SCALE GENOMIC DNA]</scope>
    <source>
        <strain evidence="15 16">GH-12</strain>
    </source>
</reference>
<evidence type="ECO:0000256" key="2">
    <source>
        <dbReference type="ARBA" id="ARBA00004496"/>
    </source>
</evidence>
<accession>A0AAW0DIQ1</accession>
<comment type="subcellular location">
    <subcellularLocation>
        <location evidence="2">Cytoplasm</location>
    </subcellularLocation>
</comment>
<keyword evidence="7" id="KW-0378">Hydrolase</keyword>
<proteinExistence type="inferred from homology"/>
<dbReference type="GO" id="GO:0006979">
    <property type="term" value="P:response to oxidative stress"/>
    <property type="evidence" value="ECO:0007669"/>
    <property type="project" value="InterPro"/>
</dbReference>
<keyword evidence="11" id="KW-0812">Transmembrane</keyword>
<dbReference type="GO" id="GO:0046872">
    <property type="term" value="F:metal ion binding"/>
    <property type="evidence" value="ECO:0007669"/>
    <property type="project" value="UniProtKB-KW"/>
</dbReference>
<evidence type="ECO:0000256" key="4">
    <source>
        <dbReference type="ARBA" id="ARBA00022490"/>
    </source>
</evidence>
<keyword evidence="8" id="KW-0862">Zinc</keyword>
<dbReference type="PANTHER" id="PTHR47107:SF1">
    <property type="entry name" value="CERAMIDE-BINDING PROTEIN SVF1-RELATED"/>
    <property type="match status" value="1"/>
</dbReference>
<evidence type="ECO:0000256" key="10">
    <source>
        <dbReference type="SAM" id="MobiDB-lite"/>
    </source>
</evidence>
<dbReference type="SUPFAM" id="SSF159245">
    <property type="entry name" value="AttH-like"/>
    <property type="match status" value="1"/>
</dbReference>
<dbReference type="InterPro" id="IPR001915">
    <property type="entry name" value="Peptidase_M48"/>
</dbReference>
<evidence type="ECO:0000256" key="7">
    <source>
        <dbReference type="ARBA" id="ARBA00022801"/>
    </source>
</evidence>
<dbReference type="Pfam" id="PF17187">
    <property type="entry name" value="Svf1_C"/>
    <property type="match status" value="1"/>
</dbReference>
<evidence type="ECO:0000256" key="8">
    <source>
        <dbReference type="ARBA" id="ARBA00022833"/>
    </source>
</evidence>
<evidence type="ECO:0000256" key="9">
    <source>
        <dbReference type="ARBA" id="ARBA00023049"/>
    </source>
</evidence>
<gene>
    <name evidence="15" type="ORF">VNI00_005107</name>
</gene>
<evidence type="ECO:0000313" key="15">
    <source>
        <dbReference type="EMBL" id="KAK7050995.1"/>
    </source>
</evidence>
<keyword evidence="11" id="KW-1133">Transmembrane helix</keyword>
<dbReference type="GO" id="GO:0006508">
    <property type="term" value="P:proteolysis"/>
    <property type="evidence" value="ECO:0007669"/>
    <property type="project" value="UniProtKB-KW"/>
</dbReference>
<organism evidence="15 16">
    <name type="scientific">Paramarasmius palmivorus</name>
    <dbReference type="NCBI Taxonomy" id="297713"/>
    <lineage>
        <taxon>Eukaryota</taxon>
        <taxon>Fungi</taxon>
        <taxon>Dikarya</taxon>
        <taxon>Basidiomycota</taxon>
        <taxon>Agaricomycotina</taxon>
        <taxon>Agaricomycetes</taxon>
        <taxon>Agaricomycetidae</taxon>
        <taxon>Agaricales</taxon>
        <taxon>Marasmiineae</taxon>
        <taxon>Marasmiaceae</taxon>
        <taxon>Paramarasmius</taxon>
    </lineage>
</organism>